<dbReference type="AlphaFoldDB" id="A0A0F9AA32"/>
<feature type="transmembrane region" description="Helical" evidence="12">
    <location>
        <begin position="87"/>
        <end position="104"/>
    </location>
</feature>
<comment type="subcellular location">
    <subcellularLocation>
        <location evidence="1">Membrane</location>
        <topology evidence="1">Multi-pass membrane protein</topology>
    </subcellularLocation>
</comment>
<keyword evidence="10" id="KW-1015">Disulfide bond</keyword>
<evidence type="ECO:0000256" key="3">
    <source>
        <dbReference type="ARBA" id="ARBA00022692"/>
    </source>
</evidence>
<dbReference type="Pfam" id="PF02628">
    <property type="entry name" value="COX15-CtaA"/>
    <property type="match status" value="1"/>
</dbReference>
<accession>A0A0F9AA32</accession>
<feature type="non-terminal residue" evidence="13">
    <location>
        <position position="258"/>
    </location>
</feature>
<dbReference type="PANTHER" id="PTHR35457:SF1">
    <property type="entry name" value="HEME A SYNTHASE"/>
    <property type="match status" value="1"/>
</dbReference>
<feature type="transmembrane region" description="Helical" evidence="12">
    <location>
        <begin position="183"/>
        <end position="203"/>
    </location>
</feature>
<comment type="pathway">
    <text evidence="11">Porphyrin-containing compound metabolism.</text>
</comment>
<evidence type="ECO:0000256" key="12">
    <source>
        <dbReference type="SAM" id="Phobius"/>
    </source>
</evidence>
<keyword evidence="5 12" id="KW-1133">Transmembrane helix</keyword>
<keyword evidence="6" id="KW-0560">Oxidoreductase</keyword>
<keyword evidence="3 12" id="KW-0812">Transmembrane</keyword>
<evidence type="ECO:0000256" key="10">
    <source>
        <dbReference type="ARBA" id="ARBA00023157"/>
    </source>
</evidence>
<proteinExistence type="predicted"/>
<evidence type="ECO:0000256" key="6">
    <source>
        <dbReference type="ARBA" id="ARBA00023002"/>
    </source>
</evidence>
<dbReference type="InterPro" id="IPR050450">
    <property type="entry name" value="COX15/CtaA_HemeA_synthase"/>
</dbReference>
<keyword evidence="4" id="KW-0479">Metal-binding</keyword>
<evidence type="ECO:0000256" key="9">
    <source>
        <dbReference type="ARBA" id="ARBA00023136"/>
    </source>
</evidence>
<keyword evidence="9 12" id="KW-0472">Membrane</keyword>
<dbReference type="InterPro" id="IPR003780">
    <property type="entry name" value="COX15/CtaA_fam"/>
</dbReference>
<keyword evidence="8" id="KW-0350">Heme biosynthesis</keyword>
<reference evidence="13" key="1">
    <citation type="journal article" date="2015" name="Nature">
        <title>Complex archaea that bridge the gap between prokaryotes and eukaryotes.</title>
        <authorList>
            <person name="Spang A."/>
            <person name="Saw J.H."/>
            <person name="Jorgensen S.L."/>
            <person name="Zaremba-Niedzwiedzka K."/>
            <person name="Martijn J."/>
            <person name="Lind A.E."/>
            <person name="van Eijk R."/>
            <person name="Schleper C."/>
            <person name="Guy L."/>
            <person name="Ettema T.J."/>
        </authorList>
    </citation>
    <scope>NUCLEOTIDE SEQUENCE</scope>
</reference>
<dbReference type="GO" id="GO:0046872">
    <property type="term" value="F:metal ion binding"/>
    <property type="evidence" value="ECO:0007669"/>
    <property type="project" value="UniProtKB-KW"/>
</dbReference>
<gene>
    <name evidence="13" type="ORF">LCGC14_2597250</name>
</gene>
<evidence type="ECO:0000256" key="1">
    <source>
        <dbReference type="ARBA" id="ARBA00004141"/>
    </source>
</evidence>
<dbReference type="EMBL" id="LAZR01043759">
    <property type="protein sequence ID" value="KKL06315.1"/>
    <property type="molecule type" value="Genomic_DNA"/>
</dbReference>
<evidence type="ECO:0008006" key="14">
    <source>
        <dbReference type="Google" id="ProtNLM"/>
    </source>
</evidence>
<dbReference type="GO" id="GO:0016020">
    <property type="term" value="C:membrane"/>
    <property type="evidence" value="ECO:0007669"/>
    <property type="project" value="UniProtKB-SubCell"/>
</dbReference>
<name>A0A0F9AA32_9ZZZZ</name>
<evidence type="ECO:0000256" key="2">
    <source>
        <dbReference type="ARBA" id="ARBA00022475"/>
    </source>
</evidence>
<evidence type="ECO:0000256" key="4">
    <source>
        <dbReference type="ARBA" id="ARBA00022723"/>
    </source>
</evidence>
<evidence type="ECO:0000313" key="13">
    <source>
        <dbReference type="EMBL" id="KKL06315.1"/>
    </source>
</evidence>
<feature type="transmembrane region" description="Helical" evidence="12">
    <location>
        <begin position="116"/>
        <end position="133"/>
    </location>
</feature>
<evidence type="ECO:0000256" key="11">
    <source>
        <dbReference type="ARBA" id="ARBA00023444"/>
    </source>
</evidence>
<organism evidence="13">
    <name type="scientific">marine sediment metagenome</name>
    <dbReference type="NCBI Taxonomy" id="412755"/>
    <lineage>
        <taxon>unclassified sequences</taxon>
        <taxon>metagenomes</taxon>
        <taxon>ecological metagenomes</taxon>
    </lineage>
</organism>
<dbReference type="GO" id="GO:0006784">
    <property type="term" value="P:heme A biosynthetic process"/>
    <property type="evidence" value="ECO:0007669"/>
    <property type="project" value="InterPro"/>
</dbReference>
<evidence type="ECO:0000256" key="5">
    <source>
        <dbReference type="ARBA" id="ARBA00022989"/>
    </source>
</evidence>
<dbReference type="PANTHER" id="PTHR35457">
    <property type="entry name" value="HEME A SYNTHASE"/>
    <property type="match status" value="1"/>
</dbReference>
<keyword evidence="7" id="KW-0408">Iron</keyword>
<keyword evidence="2" id="KW-1003">Cell membrane</keyword>
<feature type="transmembrane region" description="Helical" evidence="12">
    <location>
        <begin position="139"/>
        <end position="162"/>
    </location>
</feature>
<sequence length="258" mass="28918">MPVFNTPKFQKPGFRLALVASALAALVLLLGTFTRLLDAGLGCPDWPGCYGSLLWINGVEEIIQAETLYPDSPVDIDKTWLEMTHRFLAGALGLIIVSLAVISWRQRDNENMPFRLPTFILFLVAWQILFGMWTVTLKLWPQVVTAHMLAGVATFSLLWLLTLRLDDQRWKMTAEVMSKLAQIKPWVVVAIVITGVQMLLGGWTSSNYAAFACPDFPTCQDQWWPEMDLKSGFNILQSFGPNYLGGVLESDARVAIHM</sequence>
<evidence type="ECO:0000256" key="7">
    <source>
        <dbReference type="ARBA" id="ARBA00023004"/>
    </source>
</evidence>
<comment type="caution">
    <text evidence="13">The sequence shown here is derived from an EMBL/GenBank/DDBJ whole genome shotgun (WGS) entry which is preliminary data.</text>
</comment>
<protein>
    <recommendedName>
        <fullName evidence="14">Cytochrome oxidase assembly protein</fullName>
    </recommendedName>
</protein>
<dbReference type="GO" id="GO:0016491">
    <property type="term" value="F:oxidoreductase activity"/>
    <property type="evidence" value="ECO:0007669"/>
    <property type="project" value="UniProtKB-KW"/>
</dbReference>
<evidence type="ECO:0000256" key="8">
    <source>
        <dbReference type="ARBA" id="ARBA00023133"/>
    </source>
</evidence>